<dbReference type="Proteomes" id="UP001145742">
    <property type="component" value="Unassembled WGS sequence"/>
</dbReference>
<accession>A0ABQ9CLR9</accession>
<protein>
    <submittedName>
        <fullName evidence="1">Uncharacterized protein</fullName>
    </submittedName>
</protein>
<organism evidence="1 2">
    <name type="scientific">Willisornis vidua</name>
    <name type="common">Xingu scale-backed antbird</name>
    <dbReference type="NCBI Taxonomy" id="1566151"/>
    <lineage>
        <taxon>Eukaryota</taxon>
        <taxon>Metazoa</taxon>
        <taxon>Chordata</taxon>
        <taxon>Craniata</taxon>
        <taxon>Vertebrata</taxon>
        <taxon>Euteleostomi</taxon>
        <taxon>Archelosauria</taxon>
        <taxon>Archosauria</taxon>
        <taxon>Dinosauria</taxon>
        <taxon>Saurischia</taxon>
        <taxon>Theropoda</taxon>
        <taxon>Coelurosauria</taxon>
        <taxon>Aves</taxon>
        <taxon>Neognathae</taxon>
        <taxon>Neoaves</taxon>
        <taxon>Telluraves</taxon>
        <taxon>Australaves</taxon>
        <taxon>Passeriformes</taxon>
        <taxon>Thamnophilidae</taxon>
        <taxon>Willisornis</taxon>
    </lineage>
</organism>
<gene>
    <name evidence="1" type="ORF">WISP_142237</name>
</gene>
<evidence type="ECO:0000313" key="2">
    <source>
        <dbReference type="Proteomes" id="UP001145742"/>
    </source>
</evidence>
<name>A0ABQ9CLR9_9PASS</name>
<comment type="caution">
    <text evidence="1">The sequence shown here is derived from an EMBL/GenBank/DDBJ whole genome shotgun (WGS) entry which is preliminary data.</text>
</comment>
<sequence>MGDSVKDLAEVQVNYIHSFFLIHQVKLIDANPFFPLGSACKKVNVMENHGENDGSRASACSALQMNHDDDEVLLSFLTGLALDSGESILEPTGIGSAEHRGSSNSSSQNPALLPLCYQSLATETQYSATGLFCQPMPLGIIFIQVRTCEAEGD</sequence>
<keyword evidence="2" id="KW-1185">Reference proteome</keyword>
<evidence type="ECO:0000313" key="1">
    <source>
        <dbReference type="EMBL" id="KAJ7405025.1"/>
    </source>
</evidence>
<reference evidence="1" key="1">
    <citation type="submission" date="2019-10" db="EMBL/GenBank/DDBJ databases">
        <authorList>
            <person name="Soares A.E.R."/>
            <person name="Aleixo A."/>
            <person name="Schneider P."/>
            <person name="Miyaki C.Y."/>
            <person name="Schneider M.P."/>
            <person name="Mello C."/>
            <person name="Vasconcelos A.T.R."/>
        </authorList>
    </citation>
    <scope>NUCLEOTIDE SEQUENCE</scope>
    <source>
        <tissue evidence="1">Muscle</tissue>
    </source>
</reference>
<proteinExistence type="predicted"/>
<dbReference type="EMBL" id="WHWB01034735">
    <property type="protein sequence ID" value="KAJ7405025.1"/>
    <property type="molecule type" value="Genomic_DNA"/>
</dbReference>